<keyword evidence="1" id="KW-0413">Isomerase</keyword>
<evidence type="ECO:0000313" key="1">
    <source>
        <dbReference type="EMBL" id="KIC78605.1"/>
    </source>
</evidence>
<gene>
    <name evidence="1" type="ORF">RN79_03280</name>
</gene>
<protein>
    <submittedName>
        <fullName evidence="1">Phosphoribosylanthranilate isomerase</fullName>
    </submittedName>
</protein>
<proteinExistence type="predicted"/>
<dbReference type="STRING" id="862969.SCI_0944"/>
<organism evidence="1 2">
    <name type="scientific">Streptococcus constellatus</name>
    <dbReference type="NCBI Taxonomy" id="76860"/>
    <lineage>
        <taxon>Bacteria</taxon>
        <taxon>Bacillati</taxon>
        <taxon>Bacillota</taxon>
        <taxon>Bacilli</taxon>
        <taxon>Lactobacillales</taxon>
        <taxon>Streptococcaceae</taxon>
        <taxon>Streptococcus</taxon>
        <taxon>Streptococcus anginosus group</taxon>
    </lineage>
</organism>
<dbReference type="GO" id="GO:0016853">
    <property type="term" value="F:isomerase activity"/>
    <property type="evidence" value="ECO:0007669"/>
    <property type="project" value="UniProtKB-KW"/>
</dbReference>
<sequence length="165" mass="19156">MKEKFHEFLKISEELNKIGIIPFLMGSLGLEQVTGQDWQARDIDIHVPGDPRGWDAPDEVRIYDFKKIETIMNRLGYQLVDLHEHEFQKGNLSVEFGSMNTLENFAGIPLDELVKHETAGVIYFLPDAEQYLKIYIASSQDSYRNDQNNDNDFVKIAYLEKMLKK</sequence>
<dbReference type="OrthoDB" id="2139603at2"/>
<name>A0A0C1K6F5_STRCV</name>
<dbReference type="RefSeq" id="WP_039677106.1">
    <property type="nucleotide sequence ID" value="NZ_CAJPUH010000017.1"/>
</dbReference>
<accession>A0A0C1K6F5</accession>
<dbReference type="eggNOG" id="COG0135">
    <property type="taxonomic scope" value="Bacteria"/>
</dbReference>
<dbReference type="AlphaFoldDB" id="A0A0C1K6F5"/>
<comment type="caution">
    <text evidence="1">The sequence shown here is derived from an EMBL/GenBank/DDBJ whole genome shotgun (WGS) entry which is preliminary data.</text>
</comment>
<dbReference type="Proteomes" id="UP000031339">
    <property type="component" value="Unassembled WGS sequence"/>
</dbReference>
<dbReference type="EMBL" id="JWIY01000001">
    <property type="protein sequence ID" value="KIC78605.1"/>
    <property type="molecule type" value="Genomic_DNA"/>
</dbReference>
<reference evidence="1 2" key="1">
    <citation type="submission" date="2014-12" db="EMBL/GenBank/DDBJ databases">
        <title>Partial genome sequence of Streptococcus constellatus KCOM 1650 (= ChDC B144).</title>
        <authorList>
            <person name="Kook J.-K."/>
            <person name="Park S.-N."/>
            <person name="Lim Y.K."/>
            <person name="Jo E."/>
        </authorList>
    </citation>
    <scope>NUCLEOTIDE SEQUENCE [LARGE SCALE GENOMIC DNA]</scope>
    <source>
        <strain evidence="1 2">KCOM 1650</strain>
    </source>
</reference>
<evidence type="ECO:0000313" key="2">
    <source>
        <dbReference type="Proteomes" id="UP000031339"/>
    </source>
</evidence>